<evidence type="ECO:0000256" key="12">
    <source>
        <dbReference type="ARBA" id="ARBA00029636"/>
    </source>
</evidence>
<evidence type="ECO:0000256" key="5">
    <source>
        <dbReference type="ARBA" id="ARBA00022588"/>
    </source>
</evidence>
<feature type="domain" description="Sushi" evidence="19">
    <location>
        <begin position="244"/>
        <end position="308"/>
    </location>
</feature>
<dbReference type="SUPFAM" id="SSF57535">
    <property type="entry name" value="Complement control module/SCR domain"/>
    <property type="match status" value="2"/>
</dbReference>
<evidence type="ECO:0000259" key="17">
    <source>
        <dbReference type="PROSITE" id="PS50234"/>
    </source>
</evidence>
<evidence type="ECO:0000256" key="9">
    <source>
        <dbReference type="ARBA" id="ARBA00022859"/>
    </source>
</evidence>
<dbReference type="InterPro" id="IPR035976">
    <property type="entry name" value="Sushi/SCR/CCP_sf"/>
</dbReference>
<dbReference type="PROSITE" id="PS01186">
    <property type="entry name" value="EGF_2"/>
    <property type="match status" value="1"/>
</dbReference>
<dbReference type="SUPFAM" id="SSF50494">
    <property type="entry name" value="Trypsin-like serine proteases"/>
    <property type="match status" value="1"/>
</dbReference>
<evidence type="ECO:0000259" key="18">
    <source>
        <dbReference type="PROSITE" id="PS50240"/>
    </source>
</evidence>
<dbReference type="PROSITE" id="PS50234">
    <property type="entry name" value="VWFA"/>
    <property type="match status" value="1"/>
</dbReference>
<dbReference type="GO" id="GO:0006508">
    <property type="term" value="P:proteolysis"/>
    <property type="evidence" value="ECO:0007669"/>
    <property type="project" value="InterPro"/>
</dbReference>
<keyword evidence="5" id="KW-0399">Innate immunity</keyword>
<dbReference type="SMART" id="SM00020">
    <property type="entry name" value="Tryp_SPc"/>
    <property type="match status" value="1"/>
</dbReference>
<dbReference type="InterPro" id="IPR000436">
    <property type="entry name" value="Sushi_SCR_CCP_dom"/>
</dbReference>
<dbReference type="GO" id="GO:0004252">
    <property type="term" value="F:serine-type endopeptidase activity"/>
    <property type="evidence" value="ECO:0007669"/>
    <property type="project" value="InterPro"/>
</dbReference>
<dbReference type="SMART" id="SM00179">
    <property type="entry name" value="EGF_CA"/>
    <property type="match status" value="1"/>
</dbReference>
<dbReference type="InterPro" id="IPR002035">
    <property type="entry name" value="VWF_A"/>
</dbReference>
<dbReference type="GeneID" id="110989117"/>
<dbReference type="Gene3D" id="3.40.50.410">
    <property type="entry name" value="von Willebrand factor, type A domain"/>
    <property type="match status" value="1"/>
</dbReference>
<evidence type="ECO:0000256" key="2">
    <source>
        <dbReference type="ARBA" id="ARBA00001946"/>
    </source>
</evidence>
<dbReference type="PANTHER" id="PTHR46393:SF7">
    <property type="entry name" value="COMPLEMENT C2"/>
    <property type="match status" value="1"/>
</dbReference>
<keyword evidence="10" id="KW-1015">Disulfide bond</keyword>
<dbReference type="Proteomes" id="UP000694845">
    <property type="component" value="Unplaced"/>
</dbReference>
<dbReference type="InterPro" id="IPR000742">
    <property type="entry name" value="EGF"/>
</dbReference>
<evidence type="ECO:0000256" key="1">
    <source>
        <dbReference type="ARBA" id="ARBA00001936"/>
    </source>
</evidence>
<dbReference type="RefSeq" id="XP_022108955.1">
    <property type="nucleotide sequence ID" value="XM_022253263.1"/>
</dbReference>
<dbReference type="InterPro" id="IPR001881">
    <property type="entry name" value="EGF-like_Ca-bd_dom"/>
</dbReference>
<comment type="cofactor">
    <cofactor evidence="2">
        <name>Mg(2+)</name>
        <dbReference type="ChEBI" id="CHEBI:18420"/>
    </cofactor>
</comment>
<evidence type="ECO:0000256" key="15">
    <source>
        <dbReference type="SAM" id="SignalP"/>
    </source>
</evidence>
<dbReference type="PROSITE" id="PS50026">
    <property type="entry name" value="EGF_3"/>
    <property type="match status" value="1"/>
</dbReference>
<keyword evidence="20" id="KW-1185">Reference proteome</keyword>
<evidence type="ECO:0000259" key="19">
    <source>
        <dbReference type="PROSITE" id="PS50923"/>
    </source>
</evidence>
<dbReference type="Pfam" id="PF00084">
    <property type="entry name" value="Sushi"/>
    <property type="match status" value="2"/>
</dbReference>
<dbReference type="PANTHER" id="PTHR46393">
    <property type="entry name" value="SUSHI DOMAIN-CONTAINING PROTEIN"/>
    <property type="match status" value="1"/>
</dbReference>
<dbReference type="PRINTS" id="PR00722">
    <property type="entry name" value="CHYMOTRYPSIN"/>
</dbReference>
<dbReference type="InterPro" id="IPR009003">
    <property type="entry name" value="Peptidase_S1_PA"/>
</dbReference>
<dbReference type="Pfam" id="PF00092">
    <property type="entry name" value="VWA"/>
    <property type="match status" value="1"/>
</dbReference>
<name>A0A8B7ZW08_ACAPL</name>
<dbReference type="InterPro" id="IPR001254">
    <property type="entry name" value="Trypsin_dom"/>
</dbReference>
<evidence type="ECO:0000256" key="13">
    <source>
        <dbReference type="PROSITE-ProRule" id="PRU00076"/>
    </source>
</evidence>
<dbReference type="InterPro" id="IPR036465">
    <property type="entry name" value="vWFA_dom_sf"/>
</dbReference>
<feature type="domain" description="Sushi" evidence="19">
    <location>
        <begin position="190"/>
        <end position="243"/>
    </location>
</feature>
<dbReference type="KEGG" id="aplc:110989117"/>
<dbReference type="OMA" id="CIDITIR"/>
<dbReference type="PRINTS" id="PR00453">
    <property type="entry name" value="VWFADOMAIN"/>
</dbReference>
<evidence type="ECO:0000256" key="8">
    <source>
        <dbReference type="ARBA" id="ARBA00022737"/>
    </source>
</evidence>
<evidence type="ECO:0000256" key="10">
    <source>
        <dbReference type="ARBA" id="ARBA00023157"/>
    </source>
</evidence>
<dbReference type="CDD" id="cd00054">
    <property type="entry name" value="EGF_CA"/>
    <property type="match status" value="1"/>
</dbReference>
<dbReference type="SUPFAM" id="SSF57196">
    <property type="entry name" value="EGF/Laminin"/>
    <property type="match status" value="1"/>
</dbReference>
<gene>
    <name evidence="21" type="primary">LOC110989117</name>
</gene>
<dbReference type="Gene3D" id="2.10.25.10">
    <property type="entry name" value="Laminin"/>
    <property type="match status" value="1"/>
</dbReference>
<dbReference type="Pfam" id="PF00089">
    <property type="entry name" value="Trypsin"/>
    <property type="match status" value="1"/>
</dbReference>
<accession>A0A8B7ZW08</accession>
<evidence type="ECO:0000313" key="21">
    <source>
        <dbReference type="RefSeq" id="XP_022108955.1"/>
    </source>
</evidence>
<dbReference type="PROSITE" id="PS50240">
    <property type="entry name" value="TRYPSIN_DOM"/>
    <property type="match status" value="1"/>
</dbReference>
<dbReference type="OrthoDB" id="6127264at2759"/>
<keyword evidence="9" id="KW-0391">Immunity</keyword>
<dbReference type="FunFam" id="2.10.25.10:FF:000038">
    <property type="entry name" value="Fibrillin 2"/>
    <property type="match status" value="1"/>
</dbReference>
<dbReference type="SMART" id="SM00032">
    <property type="entry name" value="CCP"/>
    <property type="match status" value="3"/>
</dbReference>
<feature type="domain" description="EGF-like" evidence="16">
    <location>
        <begin position="144"/>
        <end position="185"/>
    </location>
</feature>
<dbReference type="GO" id="GO:0045087">
    <property type="term" value="P:innate immune response"/>
    <property type="evidence" value="ECO:0007669"/>
    <property type="project" value="UniProtKB-KW"/>
</dbReference>
<keyword evidence="6 14" id="KW-0768">Sushi</keyword>
<keyword evidence="4 13" id="KW-0245">EGF-like domain</keyword>
<evidence type="ECO:0000259" key="16">
    <source>
        <dbReference type="PROSITE" id="PS50026"/>
    </source>
</evidence>
<keyword evidence="8" id="KW-0677">Repeat</keyword>
<dbReference type="AlphaFoldDB" id="A0A8B7ZW08"/>
<evidence type="ECO:0000256" key="14">
    <source>
        <dbReference type="PROSITE-ProRule" id="PRU00302"/>
    </source>
</evidence>
<dbReference type="InterPro" id="IPR000152">
    <property type="entry name" value="EGF-type_Asp/Asn_hydroxyl_site"/>
</dbReference>
<dbReference type="InterPro" id="IPR001314">
    <property type="entry name" value="Peptidase_S1A"/>
</dbReference>
<dbReference type="PROSITE" id="PS00010">
    <property type="entry name" value="ASX_HYDROXYL"/>
    <property type="match status" value="1"/>
</dbReference>
<dbReference type="SMART" id="SM00327">
    <property type="entry name" value="VWA"/>
    <property type="match status" value="1"/>
</dbReference>
<dbReference type="GO" id="GO:0009986">
    <property type="term" value="C:cell surface"/>
    <property type="evidence" value="ECO:0007669"/>
    <property type="project" value="UniProtKB-SubCell"/>
</dbReference>
<feature type="signal peptide" evidence="15">
    <location>
        <begin position="1"/>
        <end position="25"/>
    </location>
</feature>
<dbReference type="Pfam" id="PF12947">
    <property type="entry name" value="EGF_3"/>
    <property type="match status" value="1"/>
</dbReference>
<evidence type="ECO:0000256" key="7">
    <source>
        <dbReference type="ARBA" id="ARBA00022729"/>
    </source>
</evidence>
<sequence length="825" mass="91096">MAGTGLATRLVVGVVLLVGISKACGGTIDRQRPSKSGACLLSKPLENGYYIDITAGERRLRGRRVKPNHVIEARCEPGYGRRGAKLRRCDDSTMTFDRRAPVCEDIDECFYAGLLGSNDENDSWEPSEESSSNSESSLFDPLLVVDLSLLPAVNCHSLGRCVNTPGSFRCQCNRGFEGDGIHSCQKIVEKACEQLQPPSHGSMTGDPTRLVHFSCDEGYRIYGADTRRCMNGKWTGLRPICEVVGCGDPGTPAHGFKVGRNYDINGTVSFFCDEGYELVGHKSRICLDGGDDPWSKHFWSGVQPVCRTVAQSVADIAQNIQTDFVDRLEVFTHSGRGRLAVSDNIGLDLVFAYDTSSSLNRVNFQRGINFTESLLKQFGVSYEKGGTRVAVVSFADRANIEFTYGSDVDTFEKVMEKITLLKDNLGGGTALRGALERVLALSQDMRNESKKALFLMTDGEATVGKDPAAIAESLRRDYGMEIFLVAVGQSIDHRQLRKIASQPYSTHVFLLENFEDLEQLTAIISEKGAEYKRCGQAGNLELPYSSGRQVGKKDANPRAWPWLVQIVALTEDGPFLQCGGALLCEDWVVTAGSCVWNETGLRAFPAEYFLVRLGSHELGIQEDTQQYGVAEVRLHEDFFIYNRDNDVALLKLNQSVNLTSAVRTLCIPSEIEVIRLRSSSQCYIAGWGIVDPIRDVGNNDSIPPVFPQQHIIPLVNDNDCREEMHEMPFPIDKKKLCAGTRYQAPHGACRGDTGAALVCKQIDESWAVTGIASYTNDCTEANKFAVFTRISEFIPWLHRQTANCTMKYEVQSVGGFQEQALQNTK</sequence>
<dbReference type="CDD" id="cd00190">
    <property type="entry name" value="Tryp_SPc"/>
    <property type="match status" value="1"/>
</dbReference>
<evidence type="ECO:0000256" key="4">
    <source>
        <dbReference type="ARBA" id="ARBA00022536"/>
    </source>
</evidence>
<evidence type="ECO:0000256" key="3">
    <source>
        <dbReference type="ARBA" id="ARBA00004241"/>
    </source>
</evidence>
<dbReference type="InterPro" id="IPR043504">
    <property type="entry name" value="Peptidase_S1_PA_chymotrypsin"/>
</dbReference>
<reference evidence="21" key="1">
    <citation type="submission" date="2025-08" db="UniProtKB">
        <authorList>
            <consortium name="RefSeq"/>
        </authorList>
    </citation>
    <scope>IDENTIFICATION</scope>
</reference>
<feature type="domain" description="VWFA" evidence="17">
    <location>
        <begin position="348"/>
        <end position="524"/>
    </location>
</feature>
<proteinExistence type="predicted"/>
<feature type="domain" description="Peptidase S1" evidence="18">
    <location>
        <begin position="549"/>
        <end position="802"/>
    </location>
</feature>
<comment type="cofactor">
    <cofactor evidence="1">
        <name>Mn(2+)</name>
        <dbReference type="ChEBI" id="CHEBI:29035"/>
    </cofactor>
</comment>
<dbReference type="CDD" id="cd00033">
    <property type="entry name" value="CCP"/>
    <property type="match status" value="2"/>
</dbReference>
<dbReference type="InterPro" id="IPR024731">
    <property type="entry name" value="NELL2-like_EGF"/>
</dbReference>
<comment type="caution">
    <text evidence="13">Lacks conserved residue(s) required for the propagation of feature annotation.</text>
</comment>
<keyword evidence="11" id="KW-0325">Glycoprotein</keyword>
<keyword evidence="7 15" id="KW-0732">Signal</keyword>
<dbReference type="Gene3D" id="2.10.70.10">
    <property type="entry name" value="Complement Module, domain 1"/>
    <property type="match status" value="2"/>
</dbReference>
<organism evidence="20 21">
    <name type="scientific">Acanthaster planci</name>
    <name type="common">Crown-of-thorns starfish</name>
    <dbReference type="NCBI Taxonomy" id="133434"/>
    <lineage>
        <taxon>Eukaryota</taxon>
        <taxon>Metazoa</taxon>
        <taxon>Echinodermata</taxon>
        <taxon>Eleutherozoa</taxon>
        <taxon>Asterozoa</taxon>
        <taxon>Asteroidea</taxon>
        <taxon>Valvatacea</taxon>
        <taxon>Valvatida</taxon>
        <taxon>Acanthasteridae</taxon>
        <taxon>Acanthaster</taxon>
    </lineage>
</organism>
<protein>
    <recommendedName>
        <fullName evidence="12">C3/C5 convertase</fullName>
    </recommendedName>
</protein>
<dbReference type="GO" id="GO:0005509">
    <property type="term" value="F:calcium ion binding"/>
    <property type="evidence" value="ECO:0007669"/>
    <property type="project" value="InterPro"/>
</dbReference>
<dbReference type="SUPFAM" id="SSF53300">
    <property type="entry name" value="vWA-like"/>
    <property type="match status" value="1"/>
</dbReference>
<dbReference type="Gene3D" id="2.40.10.10">
    <property type="entry name" value="Trypsin-like serine proteases"/>
    <property type="match status" value="1"/>
</dbReference>
<dbReference type="PROSITE" id="PS50923">
    <property type="entry name" value="SUSHI"/>
    <property type="match status" value="2"/>
</dbReference>
<evidence type="ECO:0000256" key="6">
    <source>
        <dbReference type="ARBA" id="ARBA00022659"/>
    </source>
</evidence>
<feature type="chain" id="PRO_5034205417" description="C3/C5 convertase" evidence="15">
    <location>
        <begin position="26"/>
        <end position="825"/>
    </location>
</feature>
<comment type="subcellular location">
    <subcellularLocation>
        <location evidence="3">Cell surface</location>
    </subcellularLocation>
</comment>
<dbReference type="CDD" id="cd01450">
    <property type="entry name" value="vWFA_subfamily_ECM"/>
    <property type="match status" value="1"/>
</dbReference>
<evidence type="ECO:0000313" key="20">
    <source>
        <dbReference type="Proteomes" id="UP000694845"/>
    </source>
</evidence>
<evidence type="ECO:0000256" key="11">
    <source>
        <dbReference type="ARBA" id="ARBA00023180"/>
    </source>
</evidence>